<dbReference type="Gramene" id="MELO3C031960.2.1">
    <property type="protein sequence ID" value="MELO3C031960.2.1"/>
    <property type="gene ID" value="MELO3C031960.2"/>
</dbReference>
<sequence length="46" mass="5491">WSKQFAPVIYRLEDWGLSYEADETVVKVQEAVEAWKVVRRMKSPQH</sequence>
<protein>
    <submittedName>
        <fullName evidence="1">Uncharacterized protein</fullName>
    </submittedName>
</protein>
<evidence type="ECO:0000313" key="1">
    <source>
        <dbReference type="EnsemblPlants" id="MELO3C031960.2.1"/>
    </source>
</evidence>
<accession>A0A9I9EDA6</accession>
<dbReference type="EnsemblPlants" id="MELO3C031960.2.1">
    <property type="protein sequence ID" value="MELO3C031960.2.1"/>
    <property type="gene ID" value="MELO3C031960.2"/>
</dbReference>
<reference evidence="1" key="1">
    <citation type="submission" date="2023-03" db="UniProtKB">
        <authorList>
            <consortium name="EnsemblPlants"/>
        </authorList>
    </citation>
    <scope>IDENTIFICATION</scope>
</reference>
<proteinExistence type="predicted"/>
<name>A0A9I9EDA6_CUCME</name>
<dbReference type="AlphaFoldDB" id="A0A9I9EDA6"/>
<organism evidence="1">
    <name type="scientific">Cucumis melo</name>
    <name type="common">Muskmelon</name>
    <dbReference type="NCBI Taxonomy" id="3656"/>
    <lineage>
        <taxon>Eukaryota</taxon>
        <taxon>Viridiplantae</taxon>
        <taxon>Streptophyta</taxon>
        <taxon>Embryophyta</taxon>
        <taxon>Tracheophyta</taxon>
        <taxon>Spermatophyta</taxon>
        <taxon>Magnoliopsida</taxon>
        <taxon>eudicotyledons</taxon>
        <taxon>Gunneridae</taxon>
        <taxon>Pentapetalae</taxon>
        <taxon>rosids</taxon>
        <taxon>fabids</taxon>
        <taxon>Cucurbitales</taxon>
        <taxon>Cucurbitaceae</taxon>
        <taxon>Benincaseae</taxon>
        <taxon>Cucumis</taxon>
    </lineage>
</organism>